<keyword evidence="5 10" id="KW-0808">Transferase</keyword>
<dbReference type="Pfam" id="PF00809">
    <property type="entry name" value="Pterin_bind"/>
    <property type="match status" value="1"/>
</dbReference>
<feature type="domain" description="Pterin-binding" evidence="9">
    <location>
        <begin position="1"/>
        <end position="213"/>
    </location>
</feature>
<dbReference type="GO" id="GO:0005829">
    <property type="term" value="C:cytosol"/>
    <property type="evidence" value="ECO:0007669"/>
    <property type="project" value="TreeGrafter"/>
</dbReference>
<comment type="cofactor">
    <cofactor evidence="2">
        <name>Mg(2+)</name>
        <dbReference type="ChEBI" id="CHEBI:18420"/>
    </cofactor>
</comment>
<dbReference type="EC" id="2.5.1.15" evidence="4"/>
<evidence type="ECO:0000256" key="4">
    <source>
        <dbReference type="ARBA" id="ARBA00012458"/>
    </source>
</evidence>
<dbReference type="PANTHER" id="PTHR20941:SF1">
    <property type="entry name" value="FOLIC ACID SYNTHESIS PROTEIN FOL1"/>
    <property type="match status" value="1"/>
</dbReference>
<evidence type="ECO:0000256" key="7">
    <source>
        <dbReference type="ARBA" id="ARBA00022842"/>
    </source>
</evidence>
<keyword evidence="6" id="KW-0479">Metal-binding</keyword>
<dbReference type="AlphaFoldDB" id="A0A9D2AI22"/>
<evidence type="ECO:0000256" key="3">
    <source>
        <dbReference type="ARBA" id="ARBA00004763"/>
    </source>
</evidence>
<sequence>GGEPPRPGADEVDETTEAERTLPVIRALRQARPELLISIDTRHPGVAAQALDAGADIINDVTGLAHPDMRRLCASRACGIVLMHMKGEPRTMQQAPHYEDVVAEVHAFFEERIALAEACGIAAERLCLDPGIGFGKSTEHNLALIRHLGELRVRELPLMMALSRKRFMGALLGDVDYVKSSPLPTVVMSLLAAERGADLHRVHDVAELHRALRLRQALRSGD</sequence>
<dbReference type="PROSITE" id="PS50972">
    <property type="entry name" value="PTERIN_BINDING"/>
    <property type="match status" value="1"/>
</dbReference>
<evidence type="ECO:0000256" key="6">
    <source>
        <dbReference type="ARBA" id="ARBA00022723"/>
    </source>
</evidence>
<name>A0A9D2AI22_9BACT</name>
<dbReference type="GO" id="GO:0004156">
    <property type="term" value="F:dihydropteroate synthase activity"/>
    <property type="evidence" value="ECO:0007669"/>
    <property type="project" value="UniProtKB-EC"/>
</dbReference>
<feature type="non-terminal residue" evidence="10">
    <location>
        <position position="1"/>
    </location>
</feature>
<dbReference type="GO" id="GO:0046656">
    <property type="term" value="P:folic acid biosynthetic process"/>
    <property type="evidence" value="ECO:0007669"/>
    <property type="project" value="UniProtKB-KW"/>
</dbReference>
<evidence type="ECO:0000256" key="5">
    <source>
        <dbReference type="ARBA" id="ARBA00022679"/>
    </source>
</evidence>
<dbReference type="PANTHER" id="PTHR20941">
    <property type="entry name" value="FOLATE SYNTHESIS PROTEINS"/>
    <property type="match status" value="1"/>
</dbReference>
<keyword evidence="7" id="KW-0460">Magnesium</keyword>
<organism evidence="10 11">
    <name type="scientific">Candidatus Akkermansia intestinigallinarum</name>
    <dbReference type="NCBI Taxonomy" id="2838431"/>
    <lineage>
        <taxon>Bacteria</taxon>
        <taxon>Pseudomonadati</taxon>
        <taxon>Verrucomicrobiota</taxon>
        <taxon>Verrucomicrobiia</taxon>
        <taxon>Verrucomicrobiales</taxon>
        <taxon>Akkermansiaceae</taxon>
        <taxon>Akkermansia</taxon>
    </lineage>
</organism>
<proteinExistence type="predicted"/>
<evidence type="ECO:0000256" key="8">
    <source>
        <dbReference type="ARBA" id="ARBA00022909"/>
    </source>
</evidence>
<evidence type="ECO:0000313" key="10">
    <source>
        <dbReference type="EMBL" id="HIX19973.1"/>
    </source>
</evidence>
<dbReference type="InterPro" id="IPR045031">
    <property type="entry name" value="DHP_synth-like"/>
</dbReference>
<evidence type="ECO:0000256" key="2">
    <source>
        <dbReference type="ARBA" id="ARBA00001946"/>
    </source>
</evidence>
<evidence type="ECO:0000259" key="9">
    <source>
        <dbReference type="PROSITE" id="PS50972"/>
    </source>
</evidence>
<dbReference type="GO" id="GO:0046654">
    <property type="term" value="P:tetrahydrofolate biosynthetic process"/>
    <property type="evidence" value="ECO:0007669"/>
    <property type="project" value="TreeGrafter"/>
</dbReference>
<dbReference type="InterPro" id="IPR000489">
    <property type="entry name" value="Pterin-binding_dom"/>
</dbReference>
<dbReference type="InterPro" id="IPR011005">
    <property type="entry name" value="Dihydropteroate_synth-like_sf"/>
</dbReference>
<reference evidence="10" key="2">
    <citation type="submission" date="2021-04" db="EMBL/GenBank/DDBJ databases">
        <authorList>
            <person name="Gilroy R."/>
        </authorList>
    </citation>
    <scope>NUCLEOTIDE SEQUENCE</scope>
    <source>
        <strain evidence="10">14975</strain>
    </source>
</reference>
<dbReference type="EMBL" id="DXFQ01000090">
    <property type="protein sequence ID" value="HIX19973.1"/>
    <property type="molecule type" value="Genomic_DNA"/>
</dbReference>
<dbReference type="InterPro" id="IPR006390">
    <property type="entry name" value="DHP_synth_dom"/>
</dbReference>
<keyword evidence="8" id="KW-0289">Folate biosynthesis</keyword>
<dbReference type="Gene3D" id="3.20.20.20">
    <property type="entry name" value="Dihydropteroate synthase-like"/>
    <property type="match status" value="1"/>
</dbReference>
<dbReference type="SUPFAM" id="SSF51717">
    <property type="entry name" value="Dihydropteroate synthetase-like"/>
    <property type="match status" value="1"/>
</dbReference>
<comment type="catalytic activity">
    <reaction evidence="1">
        <text>(7,8-dihydropterin-6-yl)methyl diphosphate + 4-aminobenzoate = 7,8-dihydropteroate + diphosphate</text>
        <dbReference type="Rhea" id="RHEA:19949"/>
        <dbReference type="ChEBI" id="CHEBI:17836"/>
        <dbReference type="ChEBI" id="CHEBI:17839"/>
        <dbReference type="ChEBI" id="CHEBI:33019"/>
        <dbReference type="ChEBI" id="CHEBI:72950"/>
        <dbReference type="EC" id="2.5.1.15"/>
    </reaction>
</comment>
<gene>
    <name evidence="10" type="primary">folP</name>
    <name evidence="10" type="ORF">H9862_05135</name>
</gene>
<comment type="caution">
    <text evidence="10">The sequence shown here is derived from an EMBL/GenBank/DDBJ whole genome shotgun (WGS) entry which is preliminary data.</text>
</comment>
<dbReference type="Proteomes" id="UP000823964">
    <property type="component" value="Unassembled WGS sequence"/>
</dbReference>
<accession>A0A9D2AI22</accession>
<dbReference type="GO" id="GO:0046872">
    <property type="term" value="F:metal ion binding"/>
    <property type="evidence" value="ECO:0007669"/>
    <property type="project" value="UniProtKB-KW"/>
</dbReference>
<evidence type="ECO:0000256" key="1">
    <source>
        <dbReference type="ARBA" id="ARBA00000012"/>
    </source>
</evidence>
<comment type="pathway">
    <text evidence="3">Cofactor biosynthesis; tetrahydrofolate biosynthesis; 7,8-dihydrofolate from 2-amino-4-hydroxy-6-hydroxymethyl-7,8-dihydropteridine diphosphate and 4-aminobenzoate: step 1/2.</text>
</comment>
<protein>
    <recommendedName>
        <fullName evidence="4">dihydropteroate synthase</fullName>
        <ecNumber evidence="4">2.5.1.15</ecNumber>
    </recommendedName>
</protein>
<evidence type="ECO:0000313" key="11">
    <source>
        <dbReference type="Proteomes" id="UP000823964"/>
    </source>
</evidence>
<reference evidence="10" key="1">
    <citation type="journal article" date="2021" name="PeerJ">
        <title>Extensive microbial diversity within the chicken gut microbiome revealed by metagenomics and culture.</title>
        <authorList>
            <person name="Gilroy R."/>
            <person name="Ravi A."/>
            <person name="Getino M."/>
            <person name="Pursley I."/>
            <person name="Horton D.L."/>
            <person name="Alikhan N.F."/>
            <person name="Baker D."/>
            <person name="Gharbi K."/>
            <person name="Hall N."/>
            <person name="Watson M."/>
            <person name="Adriaenssens E.M."/>
            <person name="Foster-Nyarko E."/>
            <person name="Jarju S."/>
            <person name="Secka A."/>
            <person name="Antonio M."/>
            <person name="Oren A."/>
            <person name="Chaudhuri R.R."/>
            <person name="La Ragione R."/>
            <person name="Hildebrand F."/>
            <person name="Pallen M.J."/>
        </authorList>
    </citation>
    <scope>NUCLEOTIDE SEQUENCE</scope>
    <source>
        <strain evidence="10">14975</strain>
    </source>
</reference>
<dbReference type="NCBIfam" id="TIGR01496">
    <property type="entry name" value="DHPS"/>
    <property type="match status" value="1"/>
</dbReference>